<protein>
    <recommendedName>
        <fullName evidence="10">Cytochrome P450</fullName>
    </recommendedName>
</protein>
<evidence type="ECO:0008006" key="10">
    <source>
        <dbReference type="Google" id="ProtNLM"/>
    </source>
</evidence>
<dbReference type="PANTHER" id="PTHR46300:SF2">
    <property type="entry name" value="CYTOCHROME P450 MONOOXYGENASE ALNH-RELATED"/>
    <property type="match status" value="1"/>
</dbReference>
<name>R0JY89_EXST2</name>
<evidence type="ECO:0000256" key="7">
    <source>
        <dbReference type="RuleBase" id="RU000461"/>
    </source>
</evidence>
<dbReference type="SUPFAM" id="SSF48264">
    <property type="entry name" value="Cytochrome P450"/>
    <property type="match status" value="1"/>
</dbReference>
<evidence type="ECO:0000256" key="5">
    <source>
        <dbReference type="ARBA" id="ARBA00023033"/>
    </source>
</evidence>
<dbReference type="InterPro" id="IPR002401">
    <property type="entry name" value="Cyt_P450_E_grp-I"/>
</dbReference>
<dbReference type="AlphaFoldDB" id="R0JY89"/>
<dbReference type="eggNOG" id="KOG0156">
    <property type="taxonomic scope" value="Eukaryota"/>
</dbReference>
<dbReference type="RefSeq" id="XP_008026464.1">
    <property type="nucleotide sequence ID" value="XM_008028273.1"/>
</dbReference>
<reference evidence="8 9" key="2">
    <citation type="journal article" date="2013" name="PLoS Genet.">
        <title>Comparative genome structure, secondary metabolite, and effector coding capacity across Cochliobolus pathogens.</title>
        <authorList>
            <person name="Condon B.J."/>
            <person name="Leng Y."/>
            <person name="Wu D."/>
            <person name="Bushley K.E."/>
            <person name="Ohm R.A."/>
            <person name="Otillar R."/>
            <person name="Martin J."/>
            <person name="Schackwitz W."/>
            <person name="Grimwood J."/>
            <person name="MohdZainudin N."/>
            <person name="Xue C."/>
            <person name="Wang R."/>
            <person name="Manning V.A."/>
            <person name="Dhillon B."/>
            <person name="Tu Z.J."/>
            <person name="Steffenson B.J."/>
            <person name="Salamov A."/>
            <person name="Sun H."/>
            <person name="Lowry S."/>
            <person name="LaButti K."/>
            <person name="Han J."/>
            <person name="Copeland A."/>
            <person name="Lindquist E."/>
            <person name="Barry K."/>
            <person name="Schmutz J."/>
            <person name="Baker S.E."/>
            <person name="Ciuffetti L.M."/>
            <person name="Grigoriev I.V."/>
            <person name="Zhong S."/>
            <person name="Turgeon B.G."/>
        </authorList>
    </citation>
    <scope>NUCLEOTIDE SEQUENCE [LARGE SCALE GENOMIC DNA]</scope>
    <source>
        <strain evidence="9">28A</strain>
    </source>
</reference>
<evidence type="ECO:0000313" key="8">
    <source>
        <dbReference type="EMBL" id="EOA85883.1"/>
    </source>
</evidence>
<evidence type="ECO:0000256" key="6">
    <source>
        <dbReference type="PIRSR" id="PIRSR602401-1"/>
    </source>
</evidence>
<keyword evidence="5 7" id="KW-0503">Monooxygenase</keyword>
<evidence type="ECO:0000256" key="2">
    <source>
        <dbReference type="ARBA" id="ARBA00022723"/>
    </source>
</evidence>
<accession>R0JY89</accession>
<dbReference type="HOGENOM" id="CLU_001570_2_1_1"/>
<dbReference type="PRINTS" id="PR00463">
    <property type="entry name" value="EP450I"/>
</dbReference>
<comment type="similarity">
    <text evidence="1 7">Belongs to the cytochrome P450 family.</text>
</comment>
<dbReference type="GO" id="GO:0004497">
    <property type="term" value="F:monooxygenase activity"/>
    <property type="evidence" value="ECO:0007669"/>
    <property type="project" value="UniProtKB-KW"/>
</dbReference>
<dbReference type="GO" id="GO:0016705">
    <property type="term" value="F:oxidoreductase activity, acting on paired donors, with incorporation or reduction of molecular oxygen"/>
    <property type="evidence" value="ECO:0007669"/>
    <property type="project" value="InterPro"/>
</dbReference>
<evidence type="ECO:0000313" key="9">
    <source>
        <dbReference type="Proteomes" id="UP000016935"/>
    </source>
</evidence>
<dbReference type="GO" id="GO:0020037">
    <property type="term" value="F:heme binding"/>
    <property type="evidence" value="ECO:0007669"/>
    <property type="project" value="InterPro"/>
</dbReference>
<reference evidence="8 9" key="1">
    <citation type="journal article" date="2012" name="PLoS Pathog.">
        <title>Diverse lifestyles and strategies of plant pathogenesis encoded in the genomes of eighteen Dothideomycetes fungi.</title>
        <authorList>
            <person name="Ohm R.A."/>
            <person name="Feau N."/>
            <person name="Henrissat B."/>
            <person name="Schoch C.L."/>
            <person name="Horwitz B.A."/>
            <person name="Barry K.W."/>
            <person name="Condon B.J."/>
            <person name="Copeland A.C."/>
            <person name="Dhillon B."/>
            <person name="Glaser F."/>
            <person name="Hesse C.N."/>
            <person name="Kosti I."/>
            <person name="LaButti K."/>
            <person name="Lindquist E.A."/>
            <person name="Lucas S."/>
            <person name="Salamov A.A."/>
            <person name="Bradshaw R.E."/>
            <person name="Ciuffetti L."/>
            <person name="Hamelin R.C."/>
            <person name="Kema G.H.J."/>
            <person name="Lawrence C."/>
            <person name="Scott J.A."/>
            <person name="Spatafora J.W."/>
            <person name="Turgeon B.G."/>
            <person name="de Wit P.J.G.M."/>
            <person name="Zhong S."/>
            <person name="Goodwin S.B."/>
            <person name="Grigoriev I.V."/>
        </authorList>
    </citation>
    <scope>NUCLEOTIDE SEQUENCE [LARGE SCALE GENOMIC DNA]</scope>
    <source>
        <strain evidence="9">28A</strain>
    </source>
</reference>
<keyword evidence="3 7" id="KW-0560">Oxidoreductase</keyword>
<dbReference type="PANTHER" id="PTHR46300">
    <property type="entry name" value="P450, PUTATIVE (EUROFUNG)-RELATED-RELATED"/>
    <property type="match status" value="1"/>
</dbReference>
<gene>
    <name evidence="8" type="ORF">SETTUDRAFT_110763</name>
</gene>
<proteinExistence type="inferred from homology"/>
<dbReference type="InterPro" id="IPR017972">
    <property type="entry name" value="Cyt_P450_CS"/>
</dbReference>
<evidence type="ECO:0000256" key="4">
    <source>
        <dbReference type="ARBA" id="ARBA00023004"/>
    </source>
</evidence>
<sequence length="508" mass="58809">MWVVYSVAAAGFLCAIIAWHRHSRRDANELPEGPRCYPLLGMRLLTHPERTLHRWAQDYGSLYSFTIGNQRFVVVSDPEIAKFFLSSRGSICSDRKKMFVENHTIFKGRDIMSNPYGDTWRRNRKLATISLGRQDINQQIGVLDSQTTKMIRTLYTDGANEERLHPQIAIKRCSLSCISAITFGSSEISVAHSQVLALSREFMNITGPMSNLVDFVPVWLQNYLPWKKKLRGKKLHASLMDTYGREVKRVEYDMENDVYVGECLVKTMITRKNKDQLDDLDMIMMASEFMLHGLEATTLIIEWFSALISSHADVQRKAHQELDRIVGRSRLPNLEDEANLPYCRAIVKEVERCHNPFWQGIPHATSKDLVYNDKLIPARSVLVLNTWSMHHDPDRWLDPYKFNPDRYLDDHLSSAESARRNNPRLRDHWTFGAGRRICPGMHVAQRQIWLAVTKMLWAFELQEVPDQSVDLEEYDDGSGRSPLPFKIKLRPRFKEVDKVITEADTSWN</sequence>
<dbReference type="EMBL" id="KB908626">
    <property type="protein sequence ID" value="EOA85883.1"/>
    <property type="molecule type" value="Genomic_DNA"/>
</dbReference>
<dbReference type="InterPro" id="IPR036396">
    <property type="entry name" value="Cyt_P450_sf"/>
</dbReference>
<dbReference type="GeneID" id="19395444"/>
<evidence type="ECO:0000256" key="3">
    <source>
        <dbReference type="ARBA" id="ARBA00023002"/>
    </source>
</evidence>
<feature type="binding site" description="axial binding residue" evidence="6">
    <location>
        <position position="438"/>
    </location>
    <ligand>
        <name>heme</name>
        <dbReference type="ChEBI" id="CHEBI:30413"/>
    </ligand>
    <ligandPart>
        <name>Fe</name>
        <dbReference type="ChEBI" id="CHEBI:18248"/>
    </ligandPart>
</feature>
<dbReference type="STRING" id="671987.R0JY89"/>
<keyword evidence="9" id="KW-1185">Reference proteome</keyword>
<organism evidence="8 9">
    <name type="scientific">Exserohilum turcicum (strain 28A)</name>
    <name type="common">Northern leaf blight fungus</name>
    <name type="synonym">Setosphaeria turcica</name>
    <dbReference type="NCBI Taxonomy" id="671987"/>
    <lineage>
        <taxon>Eukaryota</taxon>
        <taxon>Fungi</taxon>
        <taxon>Dikarya</taxon>
        <taxon>Ascomycota</taxon>
        <taxon>Pezizomycotina</taxon>
        <taxon>Dothideomycetes</taxon>
        <taxon>Pleosporomycetidae</taxon>
        <taxon>Pleosporales</taxon>
        <taxon>Pleosporineae</taxon>
        <taxon>Pleosporaceae</taxon>
        <taxon>Exserohilum</taxon>
    </lineage>
</organism>
<dbReference type="Pfam" id="PF00067">
    <property type="entry name" value="p450"/>
    <property type="match status" value="1"/>
</dbReference>
<dbReference type="GO" id="GO:0005506">
    <property type="term" value="F:iron ion binding"/>
    <property type="evidence" value="ECO:0007669"/>
    <property type="project" value="InterPro"/>
</dbReference>
<dbReference type="InterPro" id="IPR050364">
    <property type="entry name" value="Cytochrome_P450_fung"/>
</dbReference>
<dbReference type="InterPro" id="IPR001128">
    <property type="entry name" value="Cyt_P450"/>
</dbReference>
<keyword evidence="6 7" id="KW-0349">Heme</keyword>
<dbReference type="OrthoDB" id="3666449at2759"/>
<dbReference type="PROSITE" id="PS00086">
    <property type="entry name" value="CYTOCHROME_P450"/>
    <property type="match status" value="1"/>
</dbReference>
<keyword evidence="2 6" id="KW-0479">Metal-binding</keyword>
<dbReference type="Gene3D" id="1.10.630.10">
    <property type="entry name" value="Cytochrome P450"/>
    <property type="match status" value="1"/>
</dbReference>
<dbReference type="Proteomes" id="UP000016935">
    <property type="component" value="Unassembled WGS sequence"/>
</dbReference>
<evidence type="ECO:0000256" key="1">
    <source>
        <dbReference type="ARBA" id="ARBA00010617"/>
    </source>
</evidence>
<comment type="cofactor">
    <cofactor evidence="6">
        <name>heme</name>
        <dbReference type="ChEBI" id="CHEBI:30413"/>
    </cofactor>
</comment>
<keyword evidence="4 6" id="KW-0408">Iron</keyword>